<sequence>MELNNYIEYTLLKPNTTKLDIKELCREAMEHNFSGVCVPPFYVHTAAKLLEETNIKVITTIGYPMGYHAIPVKVEEAKRAIDEGVDEIEMMVNIAAVKDSNWSHVKNDIASVTTAAHLKGKKIKVILETSLLTVEEIKQLCAICCDIEVDCIKNATGVNGGRATIEMILLLKEEAKGIKIVAAGGVHTRAFALELIEAGVDKLGTSEGVQLLQ</sequence>
<dbReference type="InterPro" id="IPR028581">
    <property type="entry name" value="DeoC_typeI"/>
</dbReference>
<comment type="function">
    <text evidence="6 7">Catalyzes a reversible aldol reaction between acetaldehyde and D-glyceraldehyde 3-phosphate to generate 2-deoxy-D-ribose 5-phosphate.</text>
</comment>
<dbReference type="PIRSF" id="PIRSF001357">
    <property type="entry name" value="DeoC"/>
    <property type="match status" value="1"/>
</dbReference>
<evidence type="ECO:0000313" key="8">
    <source>
        <dbReference type="EMBL" id="CAA6830349.1"/>
    </source>
</evidence>
<evidence type="ECO:0000256" key="3">
    <source>
        <dbReference type="ARBA" id="ARBA00023239"/>
    </source>
</evidence>
<dbReference type="PANTHER" id="PTHR10889:SF1">
    <property type="entry name" value="DEOXYRIBOSE-PHOSPHATE ALDOLASE"/>
    <property type="match status" value="1"/>
</dbReference>
<gene>
    <name evidence="7" type="primary">deoC</name>
    <name evidence="8" type="ORF">HELGO_WM27267</name>
</gene>
<evidence type="ECO:0000256" key="4">
    <source>
        <dbReference type="ARBA" id="ARBA00023270"/>
    </source>
</evidence>
<comment type="subcellular location">
    <subcellularLocation>
        <location evidence="7">Cytoplasm</location>
    </subcellularLocation>
</comment>
<dbReference type="NCBIfam" id="TIGR00126">
    <property type="entry name" value="deoC"/>
    <property type="match status" value="1"/>
</dbReference>
<dbReference type="SUPFAM" id="SSF51569">
    <property type="entry name" value="Aldolase"/>
    <property type="match status" value="1"/>
</dbReference>
<dbReference type="UniPathway" id="UPA00002">
    <property type="reaction ID" value="UER00468"/>
</dbReference>
<comment type="pathway">
    <text evidence="7">Carbohydrate degradation; 2-deoxy-D-ribose 1-phosphate degradation; D-glyceraldehyde 3-phosphate and acetaldehyde from 2-deoxy-alpha-D-ribose 1-phosphate: step 2/2.</text>
</comment>
<organism evidence="8">
    <name type="scientific">uncultured Aureispira sp</name>
    <dbReference type="NCBI Taxonomy" id="1331704"/>
    <lineage>
        <taxon>Bacteria</taxon>
        <taxon>Pseudomonadati</taxon>
        <taxon>Bacteroidota</taxon>
        <taxon>Saprospiria</taxon>
        <taxon>Saprospirales</taxon>
        <taxon>Saprospiraceae</taxon>
        <taxon>Aureispira</taxon>
        <taxon>environmental samples</taxon>
    </lineage>
</organism>
<dbReference type="FunFam" id="3.20.20.70:FF:000044">
    <property type="entry name" value="Deoxyribose-phosphate aldolase"/>
    <property type="match status" value="1"/>
</dbReference>
<keyword evidence="4 7" id="KW-0704">Schiff base</keyword>
<feature type="active site" description="Proton donor/acceptor" evidence="7">
    <location>
        <position position="89"/>
    </location>
</feature>
<evidence type="ECO:0000256" key="1">
    <source>
        <dbReference type="ARBA" id="ARBA00010936"/>
    </source>
</evidence>
<comment type="caution">
    <text evidence="7">Lacks conserved residue(s) required for the propagation of feature annotation.</text>
</comment>
<keyword evidence="3 7" id="KW-0456">Lyase</keyword>
<dbReference type="GO" id="GO:0009264">
    <property type="term" value="P:deoxyribonucleotide catabolic process"/>
    <property type="evidence" value="ECO:0007669"/>
    <property type="project" value="UniProtKB-UniRule"/>
</dbReference>
<name>A0A6S6UED5_9BACT</name>
<dbReference type="HAMAP" id="MF_00114">
    <property type="entry name" value="DeoC_type1"/>
    <property type="match status" value="1"/>
</dbReference>
<comment type="similarity">
    <text evidence="1 7">Belongs to the DeoC/FbaB aldolase family. DeoC type 1 subfamily.</text>
</comment>
<evidence type="ECO:0000256" key="7">
    <source>
        <dbReference type="HAMAP-Rule" id="MF_00114"/>
    </source>
</evidence>
<evidence type="ECO:0000256" key="2">
    <source>
        <dbReference type="ARBA" id="ARBA00022490"/>
    </source>
</evidence>
<comment type="catalytic activity">
    <reaction evidence="5 7">
        <text>2-deoxy-D-ribose 5-phosphate = D-glyceraldehyde 3-phosphate + acetaldehyde</text>
        <dbReference type="Rhea" id="RHEA:12821"/>
        <dbReference type="ChEBI" id="CHEBI:15343"/>
        <dbReference type="ChEBI" id="CHEBI:59776"/>
        <dbReference type="ChEBI" id="CHEBI:62877"/>
        <dbReference type="EC" id="4.1.2.4"/>
    </reaction>
</comment>
<dbReference type="AlphaFoldDB" id="A0A6S6UED5"/>
<dbReference type="Gene3D" id="3.20.20.70">
    <property type="entry name" value="Aldolase class I"/>
    <property type="match status" value="1"/>
</dbReference>
<dbReference type="SMART" id="SM01133">
    <property type="entry name" value="DeoC"/>
    <property type="match status" value="1"/>
</dbReference>
<dbReference type="Pfam" id="PF01791">
    <property type="entry name" value="DeoC"/>
    <property type="match status" value="1"/>
</dbReference>
<dbReference type="GO" id="GO:0006018">
    <property type="term" value="P:2-deoxyribose 1-phosphate catabolic process"/>
    <property type="evidence" value="ECO:0007669"/>
    <property type="project" value="UniProtKB-UniRule"/>
</dbReference>
<dbReference type="EC" id="4.1.2.4" evidence="7"/>
<dbReference type="GO" id="GO:0016052">
    <property type="term" value="P:carbohydrate catabolic process"/>
    <property type="evidence" value="ECO:0007669"/>
    <property type="project" value="TreeGrafter"/>
</dbReference>
<proteinExistence type="inferred from homology"/>
<accession>A0A6S6UED5</accession>
<dbReference type="GO" id="GO:0005737">
    <property type="term" value="C:cytoplasm"/>
    <property type="evidence" value="ECO:0007669"/>
    <property type="project" value="UniProtKB-SubCell"/>
</dbReference>
<dbReference type="EMBL" id="CACVAQ010000549">
    <property type="protein sequence ID" value="CAA6830349.1"/>
    <property type="molecule type" value="Genomic_DNA"/>
</dbReference>
<dbReference type="GO" id="GO:0004139">
    <property type="term" value="F:deoxyribose-phosphate aldolase activity"/>
    <property type="evidence" value="ECO:0007669"/>
    <property type="project" value="UniProtKB-UniRule"/>
</dbReference>
<dbReference type="InterPro" id="IPR011343">
    <property type="entry name" value="DeoC"/>
</dbReference>
<keyword evidence="2 7" id="KW-0963">Cytoplasm</keyword>
<dbReference type="CDD" id="cd00959">
    <property type="entry name" value="DeoC"/>
    <property type="match status" value="1"/>
</dbReference>
<reference evidence="8" key="1">
    <citation type="submission" date="2020-01" db="EMBL/GenBank/DDBJ databases">
        <authorList>
            <person name="Meier V. D."/>
            <person name="Meier V D."/>
        </authorList>
    </citation>
    <scope>NUCLEOTIDE SEQUENCE</scope>
    <source>
        <strain evidence="8">HLG_WM_MAG_10</strain>
    </source>
</reference>
<feature type="active site" description="Schiff-base intermediate with acetaldehyde" evidence="7">
    <location>
        <position position="153"/>
    </location>
</feature>
<protein>
    <recommendedName>
        <fullName evidence="7">Deoxyribose-phosphate aldolase</fullName>
        <shortName evidence="7">DERA</shortName>
        <ecNumber evidence="7">4.1.2.4</ecNumber>
    </recommendedName>
    <alternativeName>
        <fullName evidence="7">2-deoxy-D-ribose 5-phosphate aldolase</fullName>
    </alternativeName>
    <alternativeName>
        <fullName evidence="7">Phosphodeoxyriboaldolase</fullName>
        <shortName evidence="7">Deoxyriboaldolase</shortName>
    </alternativeName>
</protein>
<dbReference type="PANTHER" id="PTHR10889">
    <property type="entry name" value="DEOXYRIBOSE-PHOSPHATE ALDOLASE"/>
    <property type="match status" value="1"/>
</dbReference>
<dbReference type="InterPro" id="IPR013785">
    <property type="entry name" value="Aldolase_TIM"/>
</dbReference>
<dbReference type="InterPro" id="IPR002915">
    <property type="entry name" value="DeoC/FbaB/LacD_aldolase"/>
</dbReference>
<evidence type="ECO:0000256" key="6">
    <source>
        <dbReference type="ARBA" id="ARBA00056337"/>
    </source>
</evidence>
<evidence type="ECO:0000256" key="5">
    <source>
        <dbReference type="ARBA" id="ARBA00048791"/>
    </source>
</evidence>